<dbReference type="Proteomes" id="UP001221142">
    <property type="component" value="Unassembled WGS sequence"/>
</dbReference>
<dbReference type="EMBL" id="JARKIF010000017">
    <property type="protein sequence ID" value="KAJ7620286.1"/>
    <property type="molecule type" value="Genomic_DNA"/>
</dbReference>
<accession>A0AAD7FHD4</accession>
<sequence>MSCHRQAAASPFISTFTLKSATRRTRRVQCTLFPPSSLAEIQVQNFEVLNDASQDLPTELEDVVHFIRSHTGILGASRRVPAELVVEIFSHTTESRRVGKAAVPCPPWRLGHICKFWRDVALSVPSLWNSFRIYQPFLNSISRTYSPSMLEAQILRSGDLPLDVSVTWLRGDAAVQMEFWEILLANSHRWGSFYARYKMDSNIDDVLSRIRGRIPLLKEFRLVRERRNSYVTEGDEGYEYLSVAPCLREIALVNNKFSNNSPRLVLPWAQITRYRGRYSLQEQLDIVRAAPNLVECSMGITSDFVFNDSGATAKLPRLCRLFLQPSHDAVNILAHIHAPVLRQ</sequence>
<comment type="caution">
    <text evidence="1">The sequence shown here is derived from an EMBL/GenBank/DDBJ whole genome shotgun (WGS) entry which is preliminary data.</text>
</comment>
<evidence type="ECO:0000313" key="1">
    <source>
        <dbReference type="EMBL" id="KAJ7620286.1"/>
    </source>
</evidence>
<proteinExistence type="predicted"/>
<name>A0AAD7FHD4_9AGAR</name>
<keyword evidence="2" id="KW-1185">Reference proteome</keyword>
<evidence type="ECO:0008006" key="3">
    <source>
        <dbReference type="Google" id="ProtNLM"/>
    </source>
</evidence>
<protein>
    <recommendedName>
        <fullName evidence="3">F-box domain-containing protein</fullName>
    </recommendedName>
</protein>
<evidence type="ECO:0000313" key="2">
    <source>
        <dbReference type="Proteomes" id="UP001221142"/>
    </source>
</evidence>
<gene>
    <name evidence="1" type="ORF">FB45DRAFT_1094394</name>
</gene>
<reference evidence="1" key="1">
    <citation type="submission" date="2023-03" db="EMBL/GenBank/DDBJ databases">
        <title>Massive genome expansion in bonnet fungi (Mycena s.s.) driven by repeated elements and novel gene families across ecological guilds.</title>
        <authorList>
            <consortium name="Lawrence Berkeley National Laboratory"/>
            <person name="Harder C.B."/>
            <person name="Miyauchi S."/>
            <person name="Viragh M."/>
            <person name="Kuo A."/>
            <person name="Thoen E."/>
            <person name="Andreopoulos B."/>
            <person name="Lu D."/>
            <person name="Skrede I."/>
            <person name="Drula E."/>
            <person name="Henrissat B."/>
            <person name="Morin E."/>
            <person name="Kohler A."/>
            <person name="Barry K."/>
            <person name="LaButti K."/>
            <person name="Morin E."/>
            <person name="Salamov A."/>
            <person name="Lipzen A."/>
            <person name="Mereny Z."/>
            <person name="Hegedus B."/>
            <person name="Baldrian P."/>
            <person name="Stursova M."/>
            <person name="Weitz H."/>
            <person name="Taylor A."/>
            <person name="Grigoriev I.V."/>
            <person name="Nagy L.G."/>
            <person name="Martin F."/>
            <person name="Kauserud H."/>
        </authorList>
    </citation>
    <scope>NUCLEOTIDE SEQUENCE</scope>
    <source>
        <strain evidence="1">9284</strain>
    </source>
</reference>
<dbReference type="AlphaFoldDB" id="A0AAD7FHD4"/>
<organism evidence="1 2">
    <name type="scientific">Roridomyces roridus</name>
    <dbReference type="NCBI Taxonomy" id="1738132"/>
    <lineage>
        <taxon>Eukaryota</taxon>
        <taxon>Fungi</taxon>
        <taxon>Dikarya</taxon>
        <taxon>Basidiomycota</taxon>
        <taxon>Agaricomycotina</taxon>
        <taxon>Agaricomycetes</taxon>
        <taxon>Agaricomycetidae</taxon>
        <taxon>Agaricales</taxon>
        <taxon>Marasmiineae</taxon>
        <taxon>Mycenaceae</taxon>
        <taxon>Roridomyces</taxon>
    </lineage>
</organism>